<dbReference type="eggNOG" id="KOG3175">
    <property type="taxonomic scope" value="Eukaryota"/>
</dbReference>
<dbReference type="GO" id="GO:0005634">
    <property type="term" value="C:nucleus"/>
    <property type="evidence" value="ECO:0007669"/>
    <property type="project" value="TreeGrafter"/>
</dbReference>
<dbReference type="VEuPathDB" id="FungiDB:PYU1_G014119"/>
<dbReference type="Proteomes" id="UP000019132">
    <property type="component" value="Unassembled WGS sequence"/>
</dbReference>
<evidence type="ECO:0000313" key="3">
    <source>
        <dbReference type="Proteomes" id="UP000019132"/>
    </source>
</evidence>
<sequence>MDVTMVDEAAIAENEKELAGFASGSVTSISPALERVLEEIRATGVPYYQWAHLKPLLVAKLQAAMDQVAAADTNAPTVGVGWSPTNKNSASERRATITELLNTFDGPPFTLQRLTEVIMEPLKSYKTLNKLINALEKLLAVSTTIQVVDPRAATPPNHVEPAPAPDATLPAPLSVQVVAEGDVVARAPWSNSDGPSQ</sequence>
<accession>K3XAA0</accession>
<dbReference type="OMA" id="WEREHCE"/>
<keyword evidence="3" id="KW-1185">Reference proteome</keyword>
<organism evidence="2 3">
    <name type="scientific">Globisporangium ultimum (strain ATCC 200006 / CBS 805.95 / DAOM BR144)</name>
    <name type="common">Pythium ultimum</name>
    <dbReference type="NCBI Taxonomy" id="431595"/>
    <lineage>
        <taxon>Eukaryota</taxon>
        <taxon>Sar</taxon>
        <taxon>Stramenopiles</taxon>
        <taxon>Oomycota</taxon>
        <taxon>Peronosporomycetes</taxon>
        <taxon>Pythiales</taxon>
        <taxon>Pythiaceae</taxon>
        <taxon>Globisporangium</taxon>
    </lineage>
</organism>
<dbReference type="InterPro" id="IPR015267">
    <property type="entry name" value="PPP4R2"/>
</dbReference>
<protein>
    <submittedName>
        <fullName evidence="2">Uncharacterized protein</fullName>
    </submittedName>
</protein>
<dbReference type="GO" id="GO:0005737">
    <property type="term" value="C:cytoplasm"/>
    <property type="evidence" value="ECO:0007669"/>
    <property type="project" value="TreeGrafter"/>
</dbReference>
<dbReference type="EMBL" id="ADOS01001529">
    <property type="status" value="NOT_ANNOTATED_CDS"/>
    <property type="molecule type" value="Genomic_DNA"/>
</dbReference>
<name>K3XAA0_GLOUD</name>
<dbReference type="AlphaFoldDB" id="K3XAA0"/>
<reference evidence="3" key="2">
    <citation type="submission" date="2010-04" db="EMBL/GenBank/DDBJ databases">
        <authorList>
            <person name="Buell R."/>
            <person name="Hamilton J."/>
            <person name="Hostetler J."/>
        </authorList>
    </citation>
    <scope>NUCLEOTIDE SEQUENCE [LARGE SCALE GENOMIC DNA]</scope>
    <source>
        <strain evidence="3">DAOM:BR144</strain>
    </source>
</reference>
<dbReference type="PANTHER" id="PTHR16487">
    <property type="entry name" value="PPP4R2-RELATED PROTEIN"/>
    <property type="match status" value="1"/>
</dbReference>
<dbReference type="Pfam" id="PF09184">
    <property type="entry name" value="PPP4R2"/>
    <property type="match status" value="1"/>
</dbReference>
<reference evidence="2" key="3">
    <citation type="submission" date="2015-02" db="UniProtKB">
        <authorList>
            <consortium name="EnsemblProtists"/>
        </authorList>
    </citation>
    <scope>IDENTIFICATION</scope>
    <source>
        <strain evidence="2">DAOM BR144</strain>
    </source>
</reference>
<proteinExistence type="inferred from homology"/>
<evidence type="ECO:0000256" key="1">
    <source>
        <dbReference type="ARBA" id="ARBA00009207"/>
    </source>
</evidence>
<dbReference type="EnsemblProtists" id="PYU1_T014149">
    <property type="protein sequence ID" value="PYU1_T014149"/>
    <property type="gene ID" value="PYU1_G014119"/>
</dbReference>
<dbReference type="HOGENOM" id="CLU_130160_0_0_1"/>
<evidence type="ECO:0000313" key="2">
    <source>
        <dbReference type="EnsemblProtists" id="PYU1_T014149"/>
    </source>
</evidence>
<dbReference type="GO" id="GO:0030289">
    <property type="term" value="C:protein phosphatase 4 complex"/>
    <property type="evidence" value="ECO:0007669"/>
    <property type="project" value="InterPro"/>
</dbReference>
<reference evidence="3" key="1">
    <citation type="journal article" date="2010" name="Genome Biol.">
        <title>Genome sequence of the necrotrophic plant pathogen Pythium ultimum reveals original pathogenicity mechanisms and effector repertoire.</title>
        <authorList>
            <person name="Levesque C.A."/>
            <person name="Brouwer H."/>
            <person name="Cano L."/>
            <person name="Hamilton J.P."/>
            <person name="Holt C."/>
            <person name="Huitema E."/>
            <person name="Raffaele S."/>
            <person name="Robideau G.P."/>
            <person name="Thines M."/>
            <person name="Win J."/>
            <person name="Zerillo M.M."/>
            <person name="Beakes G.W."/>
            <person name="Boore J.L."/>
            <person name="Busam D."/>
            <person name="Dumas B."/>
            <person name="Ferriera S."/>
            <person name="Fuerstenberg S.I."/>
            <person name="Gachon C.M."/>
            <person name="Gaulin E."/>
            <person name="Govers F."/>
            <person name="Grenville-Briggs L."/>
            <person name="Horner N."/>
            <person name="Hostetler J."/>
            <person name="Jiang R.H."/>
            <person name="Johnson J."/>
            <person name="Krajaejun T."/>
            <person name="Lin H."/>
            <person name="Meijer H.J."/>
            <person name="Moore B."/>
            <person name="Morris P."/>
            <person name="Phuntmart V."/>
            <person name="Puiu D."/>
            <person name="Shetty J."/>
            <person name="Stajich J.E."/>
            <person name="Tripathy S."/>
            <person name="Wawra S."/>
            <person name="van West P."/>
            <person name="Whitty B.R."/>
            <person name="Coutinho P.M."/>
            <person name="Henrissat B."/>
            <person name="Martin F."/>
            <person name="Thomas P.D."/>
            <person name="Tyler B.M."/>
            <person name="De Vries R.P."/>
            <person name="Kamoun S."/>
            <person name="Yandell M."/>
            <person name="Tisserat N."/>
            <person name="Buell C.R."/>
        </authorList>
    </citation>
    <scope>NUCLEOTIDE SEQUENCE</scope>
    <source>
        <strain evidence="3">DAOM:BR144</strain>
    </source>
</reference>
<comment type="similarity">
    <text evidence="1">Belongs to the PPP4R2 family.</text>
</comment>
<dbReference type="InParanoid" id="K3XAA0"/>
<dbReference type="STRING" id="431595.K3XAA0"/>
<dbReference type="PANTHER" id="PTHR16487:SF0">
    <property type="entry name" value="PROTEIN PHOSPHATASE 4 REGULATORY SUBUNIT 2-RELATED"/>
    <property type="match status" value="1"/>
</dbReference>
<dbReference type="GO" id="GO:0019888">
    <property type="term" value="F:protein phosphatase regulator activity"/>
    <property type="evidence" value="ECO:0007669"/>
    <property type="project" value="InterPro"/>
</dbReference>